<accession>A0A4Y7Q2V8</accession>
<dbReference type="Proteomes" id="UP000294933">
    <property type="component" value="Unassembled WGS sequence"/>
</dbReference>
<evidence type="ECO:0000313" key="2">
    <source>
        <dbReference type="Proteomes" id="UP000294933"/>
    </source>
</evidence>
<name>A0A4Y7Q2V8_9AGAM</name>
<dbReference type="OrthoDB" id="5945798at2759"/>
<protein>
    <submittedName>
        <fullName evidence="1">Uncharacterized protein</fullName>
    </submittedName>
</protein>
<proteinExistence type="predicted"/>
<organism evidence="1 2">
    <name type="scientific">Rickenella mellea</name>
    <dbReference type="NCBI Taxonomy" id="50990"/>
    <lineage>
        <taxon>Eukaryota</taxon>
        <taxon>Fungi</taxon>
        <taxon>Dikarya</taxon>
        <taxon>Basidiomycota</taxon>
        <taxon>Agaricomycotina</taxon>
        <taxon>Agaricomycetes</taxon>
        <taxon>Hymenochaetales</taxon>
        <taxon>Rickenellaceae</taxon>
        <taxon>Rickenella</taxon>
    </lineage>
</organism>
<dbReference type="VEuPathDB" id="FungiDB:BD410DRAFT_866616"/>
<sequence length="150" mass="17280">MLFHMHRRLGRLRTAARRGADRQPLKLSIKEYMKGLRALGIVILDDSVAGKIWHKGRVPIETDRGPSHSSDKCVLDILTIAEQFFVLQDSQRAESWVKTALFVEDIASGGCPEMFALRYQDVLVRQEWFDFVHRVLHAEVMTILSLHVRK</sequence>
<dbReference type="AlphaFoldDB" id="A0A4Y7Q2V8"/>
<reference evidence="1 2" key="1">
    <citation type="submission" date="2018-06" db="EMBL/GenBank/DDBJ databases">
        <title>A transcriptomic atlas of mushroom development highlights an independent origin of complex multicellularity.</title>
        <authorList>
            <consortium name="DOE Joint Genome Institute"/>
            <person name="Krizsan K."/>
            <person name="Almasi E."/>
            <person name="Merenyi Z."/>
            <person name="Sahu N."/>
            <person name="Viragh M."/>
            <person name="Koszo T."/>
            <person name="Mondo S."/>
            <person name="Kiss B."/>
            <person name="Balint B."/>
            <person name="Kues U."/>
            <person name="Barry K."/>
            <person name="Hegedus J.C."/>
            <person name="Henrissat B."/>
            <person name="Johnson J."/>
            <person name="Lipzen A."/>
            <person name="Ohm R."/>
            <person name="Nagy I."/>
            <person name="Pangilinan J."/>
            <person name="Yan J."/>
            <person name="Xiong Y."/>
            <person name="Grigoriev I.V."/>
            <person name="Hibbett D.S."/>
            <person name="Nagy L.G."/>
        </authorList>
    </citation>
    <scope>NUCLEOTIDE SEQUENCE [LARGE SCALE GENOMIC DNA]</scope>
    <source>
        <strain evidence="1 2">SZMC22713</strain>
    </source>
</reference>
<evidence type="ECO:0000313" key="1">
    <source>
        <dbReference type="EMBL" id="TDL21616.1"/>
    </source>
</evidence>
<gene>
    <name evidence="1" type="ORF">BD410DRAFT_866616</name>
</gene>
<dbReference type="EMBL" id="ML170179">
    <property type="protein sequence ID" value="TDL21616.1"/>
    <property type="molecule type" value="Genomic_DNA"/>
</dbReference>
<keyword evidence="2" id="KW-1185">Reference proteome</keyword>